<protein>
    <recommendedName>
        <fullName evidence="3">Butirosin biosynthesis protein H-like</fullName>
    </recommendedName>
</protein>
<accession>A0A7W9KPI1</accession>
<evidence type="ECO:0000313" key="1">
    <source>
        <dbReference type="EMBL" id="MBB5896262.1"/>
    </source>
</evidence>
<sequence length="312" mass="33358">MLVDYSGNGPYCFSDALTMMFGRHSPGRAVLDVLSGVPFGLSIQSTGMVDQDLPFFCARDWLPPEGIANCVELLGWRFDLHGGSAEEAMALLHAATPERPVLAGPVEMGLLPHHPGLGQPIGADHHVVVFGVDGDLVLMHDPHGYPFATVPVDAFLTAWKADTVGYPVAPYTTRANFRQVHEVDVHTALRRSIPKAIALLDGPDSAATALRLADMVEAGLTRMQHKYLVEYQISGGAMRLTAAAALFGRIGCTGVANLLERQAKLTGALQLPLVTGNTARAANIFRELAPTYGQLRLALLQTAGLSYGLPDD</sequence>
<proteinExistence type="predicted"/>
<dbReference type="RefSeq" id="WP_184867946.1">
    <property type="nucleotide sequence ID" value="NZ_BAAAWY010000101.1"/>
</dbReference>
<dbReference type="EMBL" id="JACHIR010000001">
    <property type="protein sequence ID" value="MBB5896262.1"/>
    <property type="molecule type" value="Genomic_DNA"/>
</dbReference>
<organism evidence="1 2">
    <name type="scientific">Kutzneria kofuensis</name>
    <dbReference type="NCBI Taxonomy" id="103725"/>
    <lineage>
        <taxon>Bacteria</taxon>
        <taxon>Bacillati</taxon>
        <taxon>Actinomycetota</taxon>
        <taxon>Actinomycetes</taxon>
        <taxon>Pseudonocardiales</taxon>
        <taxon>Pseudonocardiaceae</taxon>
        <taxon>Kutzneria</taxon>
    </lineage>
</organism>
<evidence type="ECO:0000313" key="2">
    <source>
        <dbReference type="Proteomes" id="UP000585638"/>
    </source>
</evidence>
<gene>
    <name evidence="1" type="ORF">BJ998_007458</name>
</gene>
<dbReference type="Proteomes" id="UP000585638">
    <property type="component" value="Unassembled WGS sequence"/>
</dbReference>
<dbReference type="AlphaFoldDB" id="A0A7W9KPI1"/>
<evidence type="ECO:0008006" key="3">
    <source>
        <dbReference type="Google" id="ProtNLM"/>
    </source>
</evidence>
<name>A0A7W9KPI1_9PSEU</name>
<reference evidence="1 2" key="1">
    <citation type="submission" date="2020-08" db="EMBL/GenBank/DDBJ databases">
        <title>Sequencing the genomes of 1000 actinobacteria strains.</title>
        <authorList>
            <person name="Klenk H.-P."/>
        </authorList>
    </citation>
    <scope>NUCLEOTIDE SEQUENCE [LARGE SCALE GENOMIC DNA]</scope>
    <source>
        <strain evidence="1 2">DSM 43851</strain>
    </source>
</reference>
<comment type="caution">
    <text evidence="1">The sequence shown here is derived from an EMBL/GenBank/DDBJ whole genome shotgun (WGS) entry which is preliminary data.</text>
</comment>
<keyword evidence="2" id="KW-1185">Reference proteome</keyword>